<proteinExistence type="predicted"/>
<dbReference type="Proteomes" id="UP000235392">
    <property type="component" value="Unassembled WGS sequence"/>
</dbReference>
<sequence length="74" mass="8239">MRFHPSSTPTIETVDNLYSSTSLCRALGWVQKATNQLAHNINILDGAHQKILVYRASQMCARVIFLPPIVLIAC</sequence>
<evidence type="ECO:0000313" key="1">
    <source>
        <dbReference type="EMBL" id="PLW22472.1"/>
    </source>
</evidence>
<comment type="caution">
    <text evidence="1">The sequence shown here is derived from an EMBL/GenBank/DDBJ whole genome shotgun (WGS) entry which is preliminary data.</text>
</comment>
<dbReference type="AlphaFoldDB" id="A0A2N5TAG2"/>
<dbReference type="EMBL" id="PGCI01000663">
    <property type="protein sequence ID" value="PLW22472.1"/>
    <property type="molecule type" value="Genomic_DNA"/>
</dbReference>
<dbReference type="EMBL" id="PGCI01000100">
    <property type="protein sequence ID" value="PLW40562.1"/>
    <property type="molecule type" value="Genomic_DNA"/>
</dbReference>
<evidence type="ECO:0000313" key="2">
    <source>
        <dbReference type="EMBL" id="PLW40562.1"/>
    </source>
</evidence>
<evidence type="ECO:0000313" key="3">
    <source>
        <dbReference type="Proteomes" id="UP000235392"/>
    </source>
</evidence>
<reference evidence="1 3" key="1">
    <citation type="submission" date="2017-11" db="EMBL/GenBank/DDBJ databases">
        <title>De novo assembly and phasing of dikaryotic genomes from two isolates of Puccinia coronata f. sp. avenae, the causal agent of oat crown rust.</title>
        <authorList>
            <person name="Miller M.E."/>
            <person name="Zhang Y."/>
            <person name="Omidvar V."/>
            <person name="Sperschneider J."/>
            <person name="Schwessinger B."/>
            <person name="Raley C."/>
            <person name="Palmer J.M."/>
            <person name="Garnica D."/>
            <person name="Upadhyaya N."/>
            <person name="Rathjen J."/>
            <person name="Taylor J.M."/>
            <person name="Park R.F."/>
            <person name="Dodds P.N."/>
            <person name="Hirsch C.D."/>
            <person name="Kianian S.F."/>
            <person name="Figueroa M."/>
        </authorList>
    </citation>
    <scope>NUCLEOTIDE SEQUENCE [LARGE SCALE GENOMIC DNA]</scope>
    <source>
        <strain evidence="1">12SD80</strain>
    </source>
</reference>
<protein>
    <submittedName>
        <fullName evidence="1">Uncharacterized protein</fullName>
    </submittedName>
</protein>
<gene>
    <name evidence="2" type="ORF">PCASD_07773</name>
    <name evidence="1" type="ORF">PCASD_11626</name>
</gene>
<name>A0A2N5TAG2_9BASI</name>
<accession>A0A2N5TAG2</accession>
<organism evidence="1 3">
    <name type="scientific">Puccinia coronata f. sp. avenae</name>
    <dbReference type="NCBI Taxonomy" id="200324"/>
    <lineage>
        <taxon>Eukaryota</taxon>
        <taxon>Fungi</taxon>
        <taxon>Dikarya</taxon>
        <taxon>Basidiomycota</taxon>
        <taxon>Pucciniomycotina</taxon>
        <taxon>Pucciniomycetes</taxon>
        <taxon>Pucciniales</taxon>
        <taxon>Pucciniaceae</taxon>
        <taxon>Puccinia</taxon>
    </lineage>
</organism>